<sequence length="217" mass="24317">MKKYVLFFAMLAIATLGFGQIRFGVKAGLVSSSLTQEDLPGIITDAGGVERLKLALEDGNYGVNFGFLIRAELGNGFIQPELNFQSNSANFTLDDLGQPGTSGEILKENYQYLDIPVMFGLRLGPLRVQGGPQGHFFLNSTSDLFEFDEYKQNFSDFTVGYVLGGGLDIWNLMIDLRYQGNLNRFGDHITFFGKEYEFSQRASQWNLSVGWLFGKRR</sequence>
<reference evidence="2 3" key="1">
    <citation type="journal article" date="2011" name="Stand. Genomic Sci.">
        <title>Complete genome sequence of Haliscomenobacter hydrossis type strain (O).</title>
        <authorList>
            <consortium name="US DOE Joint Genome Institute (JGI-PGF)"/>
            <person name="Daligault H."/>
            <person name="Lapidus A."/>
            <person name="Zeytun A."/>
            <person name="Nolan M."/>
            <person name="Lucas S."/>
            <person name="Del Rio T.G."/>
            <person name="Tice H."/>
            <person name="Cheng J.F."/>
            <person name="Tapia R."/>
            <person name="Han C."/>
            <person name="Goodwin L."/>
            <person name="Pitluck S."/>
            <person name="Liolios K."/>
            <person name="Pagani I."/>
            <person name="Ivanova N."/>
            <person name="Huntemann M."/>
            <person name="Mavromatis K."/>
            <person name="Mikhailova N."/>
            <person name="Pati A."/>
            <person name="Chen A."/>
            <person name="Palaniappan K."/>
            <person name="Land M."/>
            <person name="Hauser L."/>
            <person name="Brambilla E.M."/>
            <person name="Rohde M."/>
            <person name="Verbarg S."/>
            <person name="Goker M."/>
            <person name="Bristow J."/>
            <person name="Eisen J.A."/>
            <person name="Markowitz V."/>
            <person name="Hugenholtz P."/>
            <person name="Kyrpides N.C."/>
            <person name="Klenk H.P."/>
            <person name="Woyke T."/>
        </authorList>
    </citation>
    <scope>NUCLEOTIDE SEQUENCE [LARGE SCALE GENOMIC DNA]</scope>
    <source>
        <strain evidence="3">ATCC 27775 / DSM 1100 / LMG 10767 / O</strain>
    </source>
</reference>
<evidence type="ECO:0000259" key="1">
    <source>
        <dbReference type="Pfam" id="PF13568"/>
    </source>
</evidence>
<protein>
    <recommendedName>
        <fullName evidence="1">Outer membrane protein beta-barrel domain-containing protein</fullName>
    </recommendedName>
</protein>
<dbReference type="Proteomes" id="UP000008461">
    <property type="component" value="Chromosome"/>
</dbReference>
<dbReference type="EMBL" id="CP002691">
    <property type="protein sequence ID" value="AEE53909.1"/>
    <property type="molecule type" value="Genomic_DNA"/>
</dbReference>
<evidence type="ECO:0000313" key="3">
    <source>
        <dbReference type="Proteomes" id="UP000008461"/>
    </source>
</evidence>
<organism evidence="2 3">
    <name type="scientific">Haliscomenobacter hydrossis (strain ATCC 27775 / DSM 1100 / LMG 10767 / O)</name>
    <dbReference type="NCBI Taxonomy" id="760192"/>
    <lineage>
        <taxon>Bacteria</taxon>
        <taxon>Pseudomonadati</taxon>
        <taxon>Bacteroidota</taxon>
        <taxon>Saprospiria</taxon>
        <taxon>Saprospirales</taxon>
        <taxon>Haliscomenobacteraceae</taxon>
        <taxon>Haliscomenobacter</taxon>
    </lineage>
</organism>
<dbReference type="RefSeq" id="WP_013768431.1">
    <property type="nucleotide sequence ID" value="NC_015510.1"/>
</dbReference>
<dbReference type="AlphaFoldDB" id="F4L2J1"/>
<dbReference type="Pfam" id="PF13568">
    <property type="entry name" value="OMP_b-brl_2"/>
    <property type="match status" value="1"/>
</dbReference>
<accession>F4L2J1</accession>
<reference key="2">
    <citation type="submission" date="2011-04" db="EMBL/GenBank/DDBJ databases">
        <title>Complete sequence of chromosome of Haliscomenobacter hydrossis DSM 1100.</title>
        <authorList>
            <consortium name="US DOE Joint Genome Institute (JGI-PGF)"/>
            <person name="Lucas S."/>
            <person name="Han J."/>
            <person name="Lapidus A."/>
            <person name="Bruce D."/>
            <person name="Goodwin L."/>
            <person name="Pitluck S."/>
            <person name="Peters L."/>
            <person name="Kyrpides N."/>
            <person name="Mavromatis K."/>
            <person name="Ivanova N."/>
            <person name="Ovchinnikova G."/>
            <person name="Pagani I."/>
            <person name="Daligault H."/>
            <person name="Detter J.C."/>
            <person name="Han C."/>
            <person name="Land M."/>
            <person name="Hauser L."/>
            <person name="Markowitz V."/>
            <person name="Cheng J.-F."/>
            <person name="Hugenholtz P."/>
            <person name="Woyke T."/>
            <person name="Wu D."/>
            <person name="Verbarg S."/>
            <person name="Frueling A."/>
            <person name="Brambilla E."/>
            <person name="Klenk H.-P."/>
            <person name="Eisen J.A."/>
        </authorList>
    </citation>
    <scope>NUCLEOTIDE SEQUENCE</scope>
    <source>
        <strain>DSM 1100</strain>
    </source>
</reference>
<feature type="domain" description="Outer membrane protein beta-barrel" evidence="1">
    <location>
        <begin position="21"/>
        <end position="183"/>
    </location>
</feature>
<dbReference type="HOGENOM" id="CLU_082049_5_1_10"/>
<name>F4L2J1_HALH1</name>
<dbReference type="InterPro" id="IPR025665">
    <property type="entry name" value="Beta-barrel_OMP_2"/>
</dbReference>
<dbReference type="OrthoDB" id="1001536at2"/>
<gene>
    <name evidence="2" type="ordered locus">Halhy_6087</name>
</gene>
<keyword evidence="3" id="KW-1185">Reference proteome</keyword>
<dbReference type="STRING" id="760192.Halhy_6087"/>
<proteinExistence type="predicted"/>
<dbReference type="KEGG" id="hhy:Halhy_6087"/>
<evidence type="ECO:0000313" key="2">
    <source>
        <dbReference type="EMBL" id="AEE53909.1"/>
    </source>
</evidence>